<comment type="caution">
    <text evidence="7">The sequence shown here is derived from an EMBL/GenBank/DDBJ whole genome shotgun (WGS) entry which is preliminary data.</text>
</comment>
<keyword evidence="5" id="KW-0560">Oxidoreductase</keyword>
<evidence type="ECO:0000256" key="4">
    <source>
        <dbReference type="ARBA" id="ARBA00022857"/>
    </source>
</evidence>
<evidence type="ECO:0000313" key="8">
    <source>
        <dbReference type="Proteomes" id="UP000263273"/>
    </source>
</evidence>
<dbReference type="Pfam" id="PF00724">
    <property type="entry name" value="Oxidored_FMN"/>
    <property type="match status" value="1"/>
</dbReference>
<evidence type="ECO:0000256" key="2">
    <source>
        <dbReference type="ARBA" id="ARBA00022630"/>
    </source>
</evidence>
<evidence type="ECO:0000313" key="7">
    <source>
        <dbReference type="EMBL" id="HBK53160.1"/>
    </source>
</evidence>
<dbReference type="PANTHER" id="PTHR43303">
    <property type="entry name" value="NADPH DEHYDROGENASE C23G7.10C-RELATED"/>
    <property type="match status" value="1"/>
</dbReference>
<dbReference type="Gene3D" id="3.20.20.70">
    <property type="entry name" value="Aldolase class I"/>
    <property type="match status" value="1"/>
</dbReference>
<dbReference type="EMBL" id="DNZF01000095">
    <property type="protein sequence ID" value="HBK53160.1"/>
    <property type="molecule type" value="Genomic_DNA"/>
</dbReference>
<dbReference type="AlphaFoldDB" id="A0A354YUZ6"/>
<gene>
    <name evidence="7" type="ORF">DDZ44_04390</name>
</gene>
<keyword evidence="2" id="KW-0285">Flavoprotein</keyword>
<name>A0A354YUZ6_9FIRM</name>
<organism evidence="7 8">
    <name type="scientific">Syntrophomonas wolfei</name>
    <dbReference type="NCBI Taxonomy" id="863"/>
    <lineage>
        <taxon>Bacteria</taxon>
        <taxon>Bacillati</taxon>
        <taxon>Bacillota</taxon>
        <taxon>Clostridia</taxon>
        <taxon>Eubacteriales</taxon>
        <taxon>Syntrophomonadaceae</taxon>
        <taxon>Syntrophomonas</taxon>
    </lineage>
</organism>
<feature type="domain" description="NADH:flavin oxidoreductase/NADH oxidase N-terminal" evidence="6">
    <location>
        <begin position="6"/>
        <end position="98"/>
    </location>
</feature>
<protein>
    <submittedName>
        <fullName evidence="7">NADH oxidase</fullName>
    </submittedName>
</protein>
<sequence length="98" mass="10762">MNTFPELFSPAYIGQLLVKNRIVMAPMLVSYASPDGEVSERLLNYYEARARGGAGLIVVEAACVDAPTGRESFRQINIDSLRYVAGLQQLAQHIKAYG</sequence>
<evidence type="ECO:0000259" key="6">
    <source>
        <dbReference type="Pfam" id="PF00724"/>
    </source>
</evidence>
<keyword evidence="4" id="KW-0521">NADP</keyword>
<dbReference type="GO" id="GO:0003959">
    <property type="term" value="F:NADPH dehydrogenase activity"/>
    <property type="evidence" value="ECO:0007669"/>
    <property type="project" value="InterPro"/>
</dbReference>
<dbReference type="InterPro" id="IPR001155">
    <property type="entry name" value="OxRdtase_FMN_N"/>
</dbReference>
<dbReference type="InterPro" id="IPR044152">
    <property type="entry name" value="YqjM-like"/>
</dbReference>
<feature type="non-terminal residue" evidence="7">
    <location>
        <position position="98"/>
    </location>
</feature>
<dbReference type="GO" id="GO:0010181">
    <property type="term" value="F:FMN binding"/>
    <property type="evidence" value="ECO:0007669"/>
    <property type="project" value="InterPro"/>
</dbReference>
<comment type="cofactor">
    <cofactor evidence="1">
        <name>FMN</name>
        <dbReference type="ChEBI" id="CHEBI:58210"/>
    </cofactor>
</comment>
<evidence type="ECO:0000256" key="3">
    <source>
        <dbReference type="ARBA" id="ARBA00022643"/>
    </source>
</evidence>
<evidence type="ECO:0000256" key="1">
    <source>
        <dbReference type="ARBA" id="ARBA00001917"/>
    </source>
</evidence>
<dbReference type="SUPFAM" id="SSF51395">
    <property type="entry name" value="FMN-linked oxidoreductases"/>
    <property type="match status" value="1"/>
</dbReference>
<evidence type="ECO:0000256" key="5">
    <source>
        <dbReference type="ARBA" id="ARBA00023002"/>
    </source>
</evidence>
<accession>A0A354YUZ6</accession>
<dbReference type="PANTHER" id="PTHR43303:SF4">
    <property type="entry name" value="NADPH DEHYDROGENASE C23G7.10C-RELATED"/>
    <property type="match status" value="1"/>
</dbReference>
<keyword evidence="3" id="KW-0288">FMN</keyword>
<dbReference type="GO" id="GO:0050661">
    <property type="term" value="F:NADP binding"/>
    <property type="evidence" value="ECO:0007669"/>
    <property type="project" value="InterPro"/>
</dbReference>
<dbReference type="InterPro" id="IPR013785">
    <property type="entry name" value="Aldolase_TIM"/>
</dbReference>
<proteinExistence type="predicted"/>
<dbReference type="Proteomes" id="UP000263273">
    <property type="component" value="Unassembled WGS sequence"/>
</dbReference>
<reference evidence="7 8" key="1">
    <citation type="journal article" date="2018" name="Nat. Biotechnol.">
        <title>A standardized bacterial taxonomy based on genome phylogeny substantially revises the tree of life.</title>
        <authorList>
            <person name="Parks D.H."/>
            <person name="Chuvochina M."/>
            <person name="Waite D.W."/>
            <person name="Rinke C."/>
            <person name="Skarshewski A."/>
            <person name="Chaumeil P.A."/>
            <person name="Hugenholtz P."/>
        </authorList>
    </citation>
    <scope>NUCLEOTIDE SEQUENCE [LARGE SCALE GENOMIC DNA]</scope>
    <source>
        <strain evidence="7">UBA10948</strain>
    </source>
</reference>